<protein>
    <recommendedName>
        <fullName evidence="7">Rieske domain-containing protein</fullName>
    </recommendedName>
</protein>
<feature type="non-terminal residue" evidence="8">
    <location>
        <position position="1"/>
    </location>
</feature>
<reference evidence="8" key="1">
    <citation type="submission" date="2018-05" db="EMBL/GenBank/DDBJ databases">
        <authorList>
            <person name="Lanie J.A."/>
            <person name="Ng W.-L."/>
            <person name="Kazmierczak K.M."/>
            <person name="Andrzejewski T.M."/>
            <person name="Davidsen T.M."/>
            <person name="Wayne K.J."/>
            <person name="Tettelin H."/>
            <person name="Glass J.I."/>
            <person name="Rusch D."/>
            <person name="Podicherti R."/>
            <person name="Tsui H.-C.T."/>
            <person name="Winkler M.E."/>
        </authorList>
    </citation>
    <scope>NUCLEOTIDE SEQUENCE</scope>
</reference>
<keyword evidence="3" id="KW-0479">Metal-binding</keyword>
<dbReference type="InterPro" id="IPR001663">
    <property type="entry name" value="Rng_hydr_dOase-A"/>
</dbReference>
<evidence type="ECO:0000256" key="4">
    <source>
        <dbReference type="ARBA" id="ARBA00023002"/>
    </source>
</evidence>
<evidence type="ECO:0000313" key="8">
    <source>
        <dbReference type="EMBL" id="SVC35690.1"/>
    </source>
</evidence>
<dbReference type="Pfam" id="PF00355">
    <property type="entry name" value="Rieske"/>
    <property type="match status" value="1"/>
</dbReference>
<keyword evidence="2" id="KW-0001">2Fe-2S</keyword>
<dbReference type="GO" id="GO:0005506">
    <property type="term" value="F:iron ion binding"/>
    <property type="evidence" value="ECO:0007669"/>
    <property type="project" value="InterPro"/>
</dbReference>
<gene>
    <name evidence="8" type="ORF">METZ01_LOCUS288544</name>
</gene>
<dbReference type="PANTHER" id="PTHR43756:SF5">
    <property type="entry name" value="CHOLINE MONOOXYGENASE, CHLOROPLASTIC"/>
    <property type="match status" value="1"/>
</dbReference>
<dbReference type="Pfam" id="PF00848">
    <property type="entry name" value="Ring_hydroxyl_A"/>
    <property type="match status" value="1"/>
</dbReference>
<keyword evidence="5" id="KW-0408">Iron</keyword>
<dbReference type="InterPro" id="IPR036922">
    <property type="entry name" value="Rieske_2Fe-2S_sf"/>
</dbReference>
<accession>A0A382LGD6</accession>
<dbReference type="InterPro" id="IPR015879">
    <property type="entry name" value="Ring_hydroxy_dOase_asu_C_dom"/>
</dbReference>
<evidence type="ECO:0000256" key="2">
    <source>
        <dbReference type="ARBA" id="ARBA00022714"/>
    </source>
</evidence>
<comment type="cofactor">
    <cofactor evidence="1">
        <name>Fe cation</name>
        <dbReference type="ChEBI" id="CHEBI:24875"/>
    </cofactor>
</comment>
<keyword evidence="4" id="KW-0560">Oxidoreductase</keyword>
<proteinExistence type="predicted"/>
<dbReference type="SUPFAM" id="SSF50022">
    <property type="entry name" value="ISP domain"/>
    <property type="match status" value="1"/>
</dbReference>
<dbReference type="PROSITE" id="PS51296">
    <property type="entry name" value="RIESKE"/>
    <property type="match status" value="1"/>
</dbReference>
<dbReference type="PANTHER" id="PTHR43756">
    <property type="entry name" value="CHOLINE MONOOXYGENASE, CHLOROPLASTIC"/>
    <property type="match status" value="1"/>
</dbReference>
<sequence>VTTAMKATLRGEDYRSPAIFGLERERIFHRIWFYSGRAERLGHVGDRLVIDVAGESVLIVRDRNGGLHAYYNVCRHRGSQLCDDSGSGFGAAITCPYHAWSYSLAGQLVATPNVGPEELDRGAFGLRRVAVEDWQGFLFVSLADDPPALRDWMADQNDHPLSFERLELGRLRLGARTVSEAMANWKILIENYAECLHCPQVHPELAALIPLHGRGDVIDRERHDGGAWLAEGANSFSADGTAPLPVISTMTSDDARSYLSAFVYPNMFL</sequence>
<dbReference type="Gene3D" id="2.102.10.10">
    <property type="entry name" value="Rieske [2Fe-2S] iron-sulphur domain"/>
    <property type="match status" value="1"/>
</dbReference>
<evidence type="ECO:0000259" key="7">
    <source>
        <dbReference type="PROSITE" id="PS51296"/>
    </source>
</evidence>
<name>A0A382LGD6_9ZZZZ</name>
<dbReference type="AlphaFoldDB" id="A0A382LGD6"/>
<dbReference type="CDD" id="cd03469">
    <property type="entry name" value="Rieske_RO_Alpha_N"/>
    <property type="match status" value="1"/>
</dbReference>
<evidence type="ECO:0000256" key="6">
    <source>
        <dbReference type="ARBA" id="ARBA00023014"/>
    </source>
</evidence>
<feature type="domain" description="Rieske" evidence="7">
    <location>
        <begin position="32"/>
        <end position="140"/>
    </location>
</feature>
<dbReference type="PRINTS" id="PR00090">
    <property type="entry name" value="RNGDIOXGNASE"/>
</dbReference>
<dbReference type="GO" id="GO:0051537">
    <property type="term" value="F:2 iron, 2 sulfur cluster binding"/>
    <property type="evidence" value="ECO:0007669"/>
    <property type="project" value="UniProtKB-KW"/>
</dbReference>
<organism evidence="8">
    <name type="scientific">marine metagenome</name>
    <dbReference type="NCBI Taxonomy" id="408172"/>
    <lineage>
        <taxon>unclassified sequences</taxon>
        <taxon>metagenomes</taxon>
        <taxon>ecological metagenomes</taxon>
    </lineage>
</organism>
<keyword evidence="6" id="KW-0411">Iron-sulfur</keyword>
<dbReference type="SUPFAM" id="SSF55961">
    <property type="entry name" value="Bet v1-like"/>
    <property type="match status" value="1"/>
</dbReference>
<dbReference type="InterPro" id="IPR017941">
    <property type="entry name" value="Rieske_2Fe-2S"/>
</dbReference>
<dbReference type="EMBL" id="UINC01086851">
    <property type="protein sequence ID" value="SVC35690.1"/>
    <property type="molecule type" value="Genomic_DNA"/>
</dbReference>
<dbReference type="GO" id="GO:0016491">
    <property type="term" value="F:oxidoreductase activity"/>
    <property type="evidence" value="ECO:0007669"/>
    <property type="project" value="UniProtKB-KW"/>
</dbReference>
<feature type="non-terminal residue" evidence="8">
    <location>
        <position position="269"/>
    </location>
</feature>
<evidence type="ECO:0000256" key="5">
    <source>
        <dbReference type="ARBA" id="ARBA00023004"/>
    </source>
</evidence>
<evidence type="ECO:0000256" key="1">
    <source>
        <dbReference type="ARBA" id="ARBA00001962"/>
    </source>
</evidence>
<evidence type="ECO:0000256" key="3">
    <source>
        <dbReference type="ARBA" id="ARBA00022723"/>
    </source>
</evidence>
<dbReference type="Gene3D" id="3.90.380.10">
    <property type="entry name" value="Naphthalene 1,2-dioxygenase Alpha Subunit, Chain A, domain 1"/>
    <property type="match status" value="1"/>
</dbReference>